<proteinExistence type="inferred from homology"/>
<evidence type="ECO:0000259" key="2">
    <source>
        <dbReference type="Pfam" id="PF00849"/>
    </source>
</evidence>
<accession>A0ABP0PNE7</accession>
<dbReference type="InterPro" id="IPR006145">
    <property type="entry name" value="PsdUridine_synth_RsuA/RluA"/>
</dbReference>
<name>A0ABP0PNE7_9DINO</name>
<evidence type="ECO:0000256" key="1">
    <source>
        <dbReference type="ARBA" id="ARBA00010876"/>
    </source>
</evidence>
<dbReference type="InterPro" id="IPR050188">
    <property type="entry name" value="RluA_PseudoU_synthase"/>
</dbReference>
<feature type="domain" description="Pseudouridine synthase RsuA/RluA-like" evidence="2">
    <location>
        <begin position="206"/>
        <end position="355"/>
    </location>
</feature>
<organism evidence="3 4">
    <name type="scientific">Durusdinium trenchii</name>
    <dbReference type="NCBI Taxonomy" id="1381693"/>
    <lineage>
        <taxon>Eukaryota</taxon>
        <taxon>Sar</taxon>
        <taxon>Alveolata</taxon>
        <taxon>Dinophyceae</taxon>
        <taxon>Suessiales</taxon>
        <taxon>Symbiodiniaceae</taxon>
        <taxon>Durusdinium</taxon>
    </lineage>
</organism>
<dbReference type="PANTHER" id="PTHR21600:SF87">
    <property type="entry name" value="RNA PSEUDOURIDYLATE SYNTHASE DOMAIN-CONTAINING PROTEIN 1"/>
    <property type="match status" value="1"/>
</dbReference>
<comment type="caution">
    <text evidence="3">The sequence shown here is derived from an EMBL/GenBank/DDBJ whole genome shotgun (WGS) entry which is preliminary data.</text>
</comment>
<reference evidence="3 4" key="1">
    <citation type="submission" date="2024-02" db="EMBL/GenBank/DDBJ databases">
        <authorList>
            <person name="Chen Y."/>
            <person name="Shah S."/>
            <person name="Dougan E. K."/>
            <person name="Thang M."/>
            <person name="Chan C."/>
        </authorList>
    </citation>
    <scope>NUCLEOTIDE SEQUENCE [LARGE SCALE GENOMIC DNA]</scope>
</reference>
<protein>
    <recommendedName>
        <fullName evidence="2">Pseudouridine synthase RsuA/RluA-like domain-containing protein</fullName>
    </recommendedName>
</protein>
<evidence type="ECO:0000313" key="3">
    <source>
        <dbReference type="EMBL" id="CAK9077148.1"/>
    </source>
</evidence>
<dbReference type="InterPro" id="IPR020103">
    <property type="entry name" value="PsdUridine_synth_cat_dom_sf"/>
</dbReference>
<sequence length="459" mass="50973">MLAWGLHPSWNLRHSLVQTSRKVESPSVFRRMSFPSLILALSRLSPKPQAALPSCKVRRRATRVDQCRLWEALSPSKAGPLKITSQLLDRAWKMSGFRDPDAIHGQRSLPLYRVVHAAFPELFPSASAAKKALKRGYVLVDGEAMPSSSLSPPLGSVLTAFVSRSLESPKNDRLKSIDQRLEMWNSGRPKSSKIYVLHNDENAAWAVVNKPSGLHTSPVGLNAWKSLTLQSYLPALIAPPTGAGTPCRNGPRPCHRLDFLVAGPVAVAASEEAMRSLNRSFKSRKVHKEYRAILCGSCGGPGESFSIHLPVEGKSSHTDVDILQVVPHEYYGSLTEVSLKPREGRRHQLRIHCAAIGMPIVNDVAPIYALAQEAWLQRWKQALPVQQRVGQGLFLQAVKLAVPHPFDSIEVSVEVEIAEKFRKLSPKAFKKLPRKFRRSSFKMLRTENLHVCVCVCVLN</sequence>
<comment type="similarity">
    <text evidence="1">Belongs to the pseudouridine synthase RluA family.</text>
</comment>
<evidence type="ECO:0000313" key="4">
    <source>
        <dbReference type="Proteomes" id="UP001642484"/>
    </source>
</evidence>
<gene>
    <name evidence="3" type="ORF">CCMP2556_LOCUS38029</name>
</gene>
<dbReference type="SUPFAM" id="SSF55120">
    <property type="entry name" value="Pseudouridine synthase"/>
    <property type="match status" value="1"/>
</dbReference>
<dbReference type="EMBL" id="CAXAMN010023361">
    <property type="protein sequence ID" value="CAK9077148.1"/>
    <property type="molecule type" value="Genomic_DNA"/>
</dbReference>
<dbReference type="PANTHER" id="PTHR21600">
    <property type="entry name" value="MITOCHONDRIAL RNA PSEUDOURIDINE SYNTHASE"/>
    <property type="match status" value="1"/>
</dbReference>
<keyword evidence="4" id="KW-1185">Reference proteome</keyword>
<dbReference type="Gene3D" id="3.30.2350.10">
    <property type="entry name" value="Pseudouridine synthase"/>
    <property type="match status" value="1"/>
</dbReference>
<dbReference type="CDD" id="cd02869">
    <property type="entry name" value="PseudoU_synth_RluA_like"/>
    <property type="match status" value="1"/>
</dbReference>
<dbReference type="Proteomes" id="UP001642484">
    <property type="component" value="Unassembled WGS sequence"/>
</dbReference>
<dbReference type="Pfam" id="PF00849">
    <property type="entry name" value="PseudoU_synth_2"/>
    <property type="match status" value="1"/>
</dbReference>